<name>A0A2S1LDM3_9FLAO</name>
<gene>
    <name evidence="2" type="ORF">FFWV33_08805</name>
</gene>
<keyword evidence="3" id="KW-1185">Reference proteome</keyword>
<dbReference type="SUPFAM" id="SSF52096">
    <property type="entry name" value="ClpP/crotonase"/>
    <property type="match status" value="1"/>
</dbReference>
<dbReference type="GO" id="GO:0004175">
    <property type="term" value="F:endopeptidase activity"/>
    <property type="evidence" value="ECO:0007669"/>
    <property type="project" value="TreeGrafter"/>
</dbReference>
<dbReference type="PANTHER" id="PTHR32060">
    <property type="entry name" value="TAIL-SPECIFIC PROTEASE"/>
    <property type="match status" value="1"/>
</dbReference>
<dbReference type="RefSeq" id="WP_108740564.1">
    <property type="nucleotide sequence ID" value="NZ_CP020918.1"/>
</dbReference>
<reference evidence="2 3" key="1">
    <citation type="submission" date="2017-04" db="EMBL/GenBank/DDBJ databases">
        <title>Compelte genome sequence of WV33.</title>
        <authorList>
            <person name="Lee P.C."/>
        </authorList>
    </citation>
    <scope>NUCLEOTIDE SEQUENCE [LARGE SCALE GENOMIC DNA]</scope>
    <source>
        <strain evidence="2 3">WV33</strain>
    </source>
</reference>
<dbReference type="Gene3D" id="3.90.226.10">
    <property type="entry name" value="2-enoyl-CoA Hydratase, Chain A, domain 1"/>
    <property type="match status" value="1"/>
</dbReference>
<organism evidence="2 3">
    <name type="scientific">Flavobacterium faecale</name>
    <dbReference type="NCBI Taxonomy" id="1355330"/>
    <lineage>
        <taxon>Bacteria</taxon>
        <taxon>Pseudomonadati</taxon>
        <taxon>Bacteroidota</taxon>
        <taxon>Flavobacteriia</taxon>
        <taxon>Flavobacteriales</taxon>
        <taxon>Flavobacteriaceae</taxon>
        <taxon>Flavobacterium</taxon>
    </lineage>
</organism>
<feature type="domain" description="Tail specific protease" evidence="1">
    <location>
        <begin position="245"/>
        <end position="497"/>
    </location>
</feature>
<dbReference type="Proteomes" id="UP000244527">
    <property type="component" value="Chromosome"/>
</dbReference>
<dbReference type="InterPro" id="IPR029045">
    <property type="entry name" value="ClpP/crotonase-like_dom_sf"/>
</dbReference>
<evidence type="ECO:0000313" key="3">
    <source>
        <dbReference type="Proteomes" id="UP000244527"/>
    </source>
</evidence>
<accession>A0A2S1LDM3</accession>
<evidence type="ECO:0000259" key="1">
    <source>
        <dbReference type="SMART" id="SM00245"/>
    </source>
</evidence>
<dbReference type="Pfam" id="PF03572">
    <property type="entry name" value="Peptidase_S41"/>
    <property type="match status" value="1"/>
</dbReference>
<protein>
    <submittedName>
        <fullName evidence="2">Peptidase S41</fullName>
    </submittedName>
</protein>
<dbReference type="SMART" id="SM00245">
    <property type="entry name" value="TSPc"/>
    <property type="match status" value="1"/>
</dbReference>
<dbReference type="OrthoDB" id="5480566at2"/>
<dbReference type="AlphaFoldDB" id="A0A2S1LDM3"/>
<sequence length="522" mass="59186">MRKLFLSALSIFLFSQCATVKNHNKHLQTDITVSKMQSDIDFTYKKLQQLHPDLYFYINKKSLDNKFDSLKKSVKSPLKPLDFYKKLSPIVASIKQGHTLVYAPMVAYSKKENKEFIKKGVGPFSQFDFTAIDNKIYVLQNKSKNKAIPKGAEVVSINGENPAALIKAYNTFYSSDGNNTTFKHNVVARRLSTYFTIENGIQDSLRYQFKFKDSLHNITIHRLKPPKPVKDSAKISAVSKIKKLTDTEKKELKRKKRNNGYNKESQNYNRNLDFITKDSSVALLKIRGFSNGNYKRFYKHTFETLQKRETKNLIIDLRNNGGGRLAEVAHLYAYLADSSFVFLQKSEVVSKASLFKGAYWNGGSLPLKIMKAAFAPLAYSYLLLTVHKDSNNLNYYATETYTHKLNKNAFKGKIYVLINGGSFSASSVLSANLKGSKRAFFVGEETGGGYNGTVAGFMPVYKLPHSDLKFRIGIMDIKPFYQTPINGHGIYPDQAIKPTLDDVIQSKDPELEWILNDIGTDK</sequence>
<dbReference type="GO" id="GO:0006508">
    <property type="term" value="P:proteolysis"/>
    <property type="evidence" value="ECO:0007669"/>
    <property type="project" value="InterPro"/>
</dbReference>
<proteinExistence type="predicted"/>
<dbReference type="GO" id="GO:0008236">
    <property type="term" value="F:serine-type peptidase activity"/>
    <property type="evidence" value="ECO:0007669"/>
    <property type="project" value="InterPro"/>
</dbReference>
<dbReference type="GO" id="GO:0007165">
    <property type="term" value="P:signal transduction"/>
    <property type="evidence" value="ECO:0007669"/>
    <property type="project" value="TreeGrafter"/>
</dbReference>
<dbReference type="EMBL" id="CP020918">
    <property type="protein sequence ID" value="AWG21626.1"/>
    <property type="molecule type" value="Genomic_DNA"/>
</dbReference>
<dbReference type="GO" id="GO:0030288">
    <property type="term" value="C:outer membrane-bounded periplasmic space"/>
    <property type="evidence" value="ECO:0007669"/>
    <property type="project" value="TreeGrafter"/>
</dbReference>
<dbReference type="KEGG" id="ffa:FFWV33_08805"/>
<dbReference type="PANTHER" id="PTHR32060:SF30">
    <property type="entry name" value="CARBOXY-TERMINAL PROCESSING PROTEASE CTPA"/>
    <property type="match status" value="1"/>
</dbReference>
<dbReference type="InterPro" id="IPR005151">
    <property type="entry name" value="Tail-specific_protease"/>
</dbReference>
<evidence type="ECO:0000313" key="2">
    <source>
        <dbReference type="EMBL" id="AWG21626.1"/>
    </source>
</evidence>